<organism evidence="1 2">
    <name type="scientific">Bacillus thuringiensis</name>
    <dbReference type="NCBI Taxonomy" id="1428"/>
    <lineage>
        <taxon>Bacteria</taxon>
        <taxon>Bacillati</taxon>
        <taxon>Bacillota</taxon>
        <taxon>Bacilli</taxon>
        <taxon>Bacillales</taxon>
        <taxon>Bacillaceae</taxon>
        <taxon>Bacillus</taxon>
        <taxon>Bacillus cereus group</taxon>
    </lineage>
</organism>
<name>A0AB33B6K7_BACTU</name>
<dbReference type="Proteomes" id="UP000031876">
    <property type="component" value="Plasmid 1"/>
</dbReference>
<accession>A0AB33B6K7</accession>
<evidence type="ECO:0000313" key="2">
    <source>
        <dbReference type="Proteomes" id="UP000031876"/>
    </source>
</evidence>
<sequence length="62" mass="7227">MKKILKDGKTNTIKGFKKGEDLFDAVLSYNVAANKLEFKKPEIKEKVEKKERTIQILIFNQK</sequence>
<proteinExistence type="predicted"/>
<reference evidence="1 2" key="1">
    <citation type="journal article" date="2015" name="Genome Announc.">
        <title>Complete genome sequences for 35 biothreat assay-relevant bacillus species.</title>
        <authorList>
            <person name="Johnson S.L."/>
            <person name="Daligault H.E."/>
            <person name="Davenport K.W."/>
            <person name="Jaissle J."/>
            <person name="Frey K.G."/>
            <person name="Ladner J.T."/>
            <person name="Broomall S.M."/>
            <person name="Bishop-Lilly K.A."/>
            <person name="Bruce D.C."/>
            <person name="Gibbons H.S."/>
            <person name="Coyne S.R."/>
            <person name="Lo C.C."/>
            <person name="Meincke L."/>
            <person name="Munk A.C."/>
            <person name="Koroleva G.I."/>
            <person name="Rosenzweig C.N."/>
            <person name="Palacios G.F."/>
            <person name="Redden C.L."/>
            <person name="Minogue T.D."/>
            <person name="Chain P.S."/>
        </authorList>
    </citation>
    <scope>NUCLEOTIDE SEQUENCE [LARGE SCALE GENOMIC DNA]</scope>
    <source>
        <strain evidence="1 2">HD1011</strain>
    </source>
</reference>
<evidence type="ECO:0000313" key="1">
    <source>
        <dbReference type="EMBL" id="AJG79542.1"/>
    </source>
</evidence>
<protein>
    <submittedName>
        <fullName evidence="1">DNA topoisomerase III</fullName>
    </submittedName>
</protein>
<geneLocation type="plasmid" evidence="1 2">
    <name>1</name>
</geneLocation>
<dbReference type="AlphaFoldDB" id="A0AB33B6K7"/>
<dbReference type="EMBL" id="CP009336">
    <property type="protein sequence ID" value="AJG79542.1"/>
    <property type="molecule type" value="Genomic_DNA"/>
</dbReference>
<dbReference type="KEGG" id="btw:BF38_5463"/>
<keyword evidence="1" id="KW-0614">Plasmid</keyword>
<gene>
    <name evidence="1" type="ORF">BF38_5463</name>
</gene>